<gene>
    <name evidence="3" type="ORF">GCM10011396_18420</name>
</gene>
<evidence type="ECO:0000313" key="4">
    <source>
        <dbReference type="Proteomes" id="UP000637423"/>
    </source>
</evidence>
<accession>A0A916XHW4</accession>
<evidence type="ECO:0000259" key="2">
    <source>
        <dbReference type="Pfam" id="PF00857"/>
    </source>
</evidence>
<dbReference type="SUPFAM" id="SSF52499">
    <property type="entry name" value="Isochorismatase-like hydrolases"/>
    <property type="match status" value="1"/>
</dbReference>
<dbReference type="Pfam" id="PF00857">
    <property type="entry name" value="Isochorismatase"/>
    <property type="match status" value="1"/>
</dbReference>
<protein>
    <submittedName>
        <fullName evidence="3">Isochorismatase</fullName>
    </submittedName>
</protein>
<dbReference type="InterPro" id="IPR050272">
    <property type="entry name" value="Isochorismatase-like_hydrls"/>
</dbReference>
<evidence type="ECO:0000256" key="1">
    <source>
        <dbReference type="ARBA" id="ARBA00022801"/>
    </source>
</evidence>
<sequence length="178" mass="19351">MKSALIVIDVQKGLFDAEPRPADADAVIARINALAARARSADVPVIFVQHETAEGELKYGAPGWDLEQQLHVEAIDHHIRKTTPDSFLRTDLGEMLVSMNVEKVILCGYATEFCVDTTTRRSAALGYEVIIAADAHTTHDKAHATAAQIRIHHNATLPDISSFGPQISAVNAAEIKFD</sequence>
<organism evidence="3 4">
    <name type="scientific">Undibacterium terreum</name>
    <dbReference type="NCBI Taxonomy" id="1224302"/>
    <lineage>
        <taxon>Bacteria</taxon>
        <taxon>Pseudomonadati</taxon>
        <taxon>Pseudomonadota</taxon>
        <taxon>Betaproteobacteria</taxon>
        <taxon>Burkholderiales</taxon>
        <taxon>Oxalobacteraceae</taxon>
        <taxon>Undibacterium</taxon>
    </lineage>
</organism>
<name>A0A916XHW4_9BURK</name>
<dbReference type="GO" id="GO:0016787">
    <property type="term" value="F:hydrolase activity"/>
    <property type="evidence" value="ECO:0007669"/>
    <property type="project" value="UniProtKB-KW"/>
</dbReference>
<dbReference type="Proteomes" id="UP000637423">
    <property type="component" value="Unassembled WGS sequence"/>
</dbReference>
<comment type="caution">
    <text evidence="3">The sequence shown here is derived from an EMBL/GenBank/DDBJ whole genome shotgun (WGS) entry which is preliminary data.</text>
</comment>
<dbReference type="RefSeq" id="WP_188565779.1">
    <property type="nucleotide sequence ID" value="NZ_BMED01000002.1"/>
</dbReference>
<dbReference type="CDD" id="cd01014">
    <property type="entry name" value="nicotinamidase_related"/>
    <property type="match status" value="1"/>
</dbReference>
<dbReference type="Gene3D" id="3.40.50.850">
    <property type="entry name" value="Isochorismatase-like"/>
    <property type="match status" value="1"/>
</dbReference>
<dbReference type="InterPro" id="IPR000868">
    <property type="entry name" value="Isochorismatase-like_dom"/>
</dbReference>
<dbReference type="AlphaFoldDB" id="A0A916XHW4"/>
<dbReference type="PANTHER" id="PTHR43540">
    <property type="entry name" value="PEROXYUREIDOACRYLATE/UREIDOACRYLATE AMIDOHYDROLASE-RELATED"/>
    <property type="match status" value="1"/>
</dbReference>
<keyword evidence="1" id="KW-0378">Hydrolase</keyword>
<reference evidence="3" key="2">
    <citation type="submission" date="2020-09" db="EMBL/GenBank/DDBJ databases">
        <authorList>
            <person name="Sun Q."/>
            <person name="Zhou Y."/>
        </authorList>
    </citation>
    <scope>NUCLEOTIDE SEQUENCE</scope>
    <source>
        <strain evidence="3">CGMCC 1.10998</strain>
    </source>
</reference>
<feature type="domain" description="Isochorismatase-like" evidence="2">
    <location>
        <begin position="3"/>
        <end position="151"/>
    </location>
</feature>
<dbReference type="EMBL" id="BMED01000002">
    <property type="protein sequence ID" value="GGC71650.1"/>
    <property type="molecule type" value="Genomic_DNA"/>
</dbReference>
<proteinExistence type="predicted"/>
<reference evidence="3" key="1">
    <citation type="journal article" date="2014" name="Int. J. Syst. Evol. Microbiol.">
        <title>Complete genome sequence of Corynebacterium casei LMG S-19264T (=DSM 44701T), isolated from a smear-ripened cheese.</title>
        <authorList>
            <consortium name="US DOE Joint Genome Institute (JGI-PGF)"/>
            <person name="Walter F."/>
            <person name="Albersmeier A."/>
            <person name="Kalinowski J."/>
            <person name="Ruckert C."/>
        </authorList>
    </citation>
    <scope>NUCLEOTIDE SEQUENCE</scope>
    <source>
        <strain evidence="3">CGMCC 1.10998</strain>
    </source>
</reference>
<evidence type="ECO:0000313" key="3">
    <source>
        <dbReference type="EMBL" id="GGC71650.1"/>
    </source>
</evidence>
<dbReference type="InterPro" id="IPR036380">
    <property type="entry name" value="Isochorismatase-like_sf"/>
</dbReference>
<keyword evidence="4" id="KW-1185">Reference proteome</keyword>
<dbReference type="PANTHER" id="PTHR43540:SF14">
    <property type="entry name" value="ISOCHORISMATASE"/>
    <property type="match status" value="1"/>
</dbReference>